<dbReference type="AlphaFoldDB" id="A0A8S3WXE6"/>
<name>A0A8S3WXE6_PARAO</name>
<feature type="region of interest" description="Disordered" evidence="1">
    <location>
        <begin position="28"/>
        <end position="54"/>
    </location>
</feature>
<accession>A0A8S3WXE6</accession>
<reference evidence="2" key="1">
    <citation type="submission" date="2021-04" db="EMBL/GenBank/DDBJ databases">
        <authorList>
            <person name="Tunstrom K."/>
        </authorList>
    </citation>
    <scope>NUCLEOTIDE SEQUENCE</scope>
</reference>
<evidence type="ECO:0000313" key="3">
    <source>
        <dbReference type="Proteomes" id="UP000691718"/>
    </source>
</evidence>
<dbReference type="Proteomes" id="UP000691718">
    <property type="component" value="Unassembled WGS sequence"/>
</dbReference>
<keyword evidence="3" id="KW-1185">Reference proteome</keyword>
<dbReference type="PANTHER" id="PTHR10773">
    <property type="entry name" value="DNA-DIRECTED RNA POLYMERASES I, II, AND III SUBUNIT RPABC2"/>
    <property type="match status" value="1"/>
</dbReference>
<gene>
    <name evidence="2" type="ORF">PAPOLLO_LOCUS10285</name>
</gene>
<comment type="caution">
    <text evidence="2">The sequence shown here is derived from an EMBL/GenBank/DDBJ whole genome shotgun (WGS) entry which is preliminary data.</text>
</comment>
<dbReference type="EMBL" id="CAJQZP010000738">
    <property type="protein sequence ID" value="CAG4981690.1"/>
    <property type="molecule type" value="Genomic_DNA"/>
</dbReference>
<evidence type="ECO:0000256" key="1">
    <source>
        <dbReference type="SAM" id="MobiDB-lite"/>
    </source>
</evidence>
<evidence type="ECO:0000313" key="2">
    <source>
        <dbReference type="EMBL" id="CAG4981690.1"/>
    </source>
</evidence>
<sequence>MEGKVPPFAKPNASEVNKRLRCQDNNIYLNNSIRNNEPPDIDQNPESPKKTKKGECIDGGLTIADLYRDYKRLRESENKEAATYDSYFRIFNTEFNISFFVPKKDQCDVCEQYKNAVGKEKEKLEADYTEHCRQKVLSRMEKKTDIEICKNTDSNEIVAIYDLQTVMPVPVGESSSFY</sequence>
<proteinExistence type="predicted"/>
<dbReference type="OrthoDB" id="6776127at2759"/>
<organism evidence="2 3">
    <name type="scientific">Parnassius apollo</name>
    <name type="common">Apollo butterfly</name>
    <name type="synonym">Papilio apollo</name>
    <dbReference type="NCBI Taxonomy" id="110799"/>
    <lineage>
        <taxon>Eukaryota</taxon>
        <taxon>Metazoa</taxon>
        <taxon>Ecdysozoa</taxon>
        <taxon>Arthropoda</taxon>
        <taxon>Hexapoda</taxon>
        <taxon>Insecta</taxon>
        <taxon>Pterygota</taxon>
        <taxon>Neoptera</taxon>
        <taxon>Endopterygota</taxon>
        <taxon>Lepidoptera</taxon>
        <taxon>Glossata</taxon>
        <taxon>Ditrysia</taxon>
        <taxon>Papilionoidea</taxon>
        <taxon>Papilionidae</taxon>
        <taxon>Parnassiinae</taxon>
        <taxon>Parnassini</taxon>
        <taxon>Parnassius</taxon>
        <taxon>Parnassius</taxon>
    </lineage>
</organism>
<dbReference type="PANTHER" id="PTHR10773:SF19">
    <property type="match status" value="1"/>
</dbReference>
<protein>
    <submittedName>
        <fullName evidence="2">(apollo) hypothetical protein</fullName>
    </submittedName>
</protein>